<sequence length="491" mass="55157">MGNVMQKPSATGGGNMAPLAAITALNVILTDIQKRQHVDVGHITDLLLRYASDLDRREGDFREECFQKLVKEIKLQAITKPQPSNASAGNDDINWQPPVPLLCTALIKIFLANILGDARRSIGIYHILLDLLQSTELPQEVKVDISKVLVSLRSDVKYRIFVEVSPEFQDWWTSSLESPPTNSSRILTSQAGARMTPNIFTPTPYEESLNARWWLRFVATSMVRDQKCHWDVFWLNINHVAAQLTNQSLFKGTEDQLKELRGALCSQLRKGNFQRPPEGSDLKAGDVAVRLYGILTVLIGYHDAFTKSEQEEMIVAFIYGMTAWEQTTLPCIHALTICCYELSKALEKNAYTIVTKMANIVTKSDAAIHVLEFLTGLSRITDLARSLKEDEIKTIFGVGFSYIDYVRGKRFDDAQKARGSVSGSTQPKPKMDIPGYLYALAYHVIAFWFLTLKPEDQKLHLSFVDFRLLSPDQRGMKEDQALSALQAPRGG</sequence>
<organism evidence="1 2">
    <name type="scientific">Zalaria obscura</name>
    <dbReference type="NCBI Taxonomy" id="2024903"/>
    <lineage>
        <taxon>Eukaryota</taxon>
        <taxon>Fungi</taxon>
        <taxon>Dikarya</taxon>
        <taxon>Ascomycota</taxon>
        <taxon>Pezizomycotina</taxon>
        <taxon>Dothideomycetes</taxon>
        <taxon>Dothideomycetidae</taxon>
        <taxon>Dothideales</taxon>
        <taxon>Zalariaceae</taxon>
        <taxon>Zalaria</taxon>
    </lineage>
</organism>
<dbReference type="EMBL" id="JAMKPW020000038">
    <property type="protein sequence ID" value="KAK8200757.1"/>
    <property type="molecule type" value="Genomic_DNA"/>
</dbReference>
<dbReference type="Proteomes" id="UP001320706">
    <property type="component" value="Unassembled WGS sequence"/>
</dbReference>
<name>A0ACC3SB86_9PEZI</name>
<gene>
    <name evidence="1" type="primary">TSC2</name>
    <name evidence="1" type="ORF">M8818_006072</name>
</gene>
<proteinExistence type="predicted"/>
<accession>A0ACC3SB86</accession>
<evidence type="ECO:0000313" key="1">
    <source>
        <dbReference type="EMBL" id="KAK8200757.1"/>
    </source>
</evidence>
<keyword evidence="2" id="KW-1185">Reference proteome</keyword>
<protein>
    <submittedName>
        <fullName evidence="1">Tuberous sclerosis 2-like protein</fullName>
    </submittedName>
</protein>
<comment type="caution">
    <text evidence="1">The sequence shown here is derived from an EMBL/GenBank/DDBJ whole genome shotgun (WGS) entry which is preliminary data.</text>
</comment>
<evidence type="ECO:0000313" key="2">
    <source>
        <dbReference type="Proteomes" id="UP001320706"/>
    </source>
</evidence>
<reference evidence="1" key="1">
    <citation type="submission" date="2024-02" db="EMBL/GenBank/DDBJ databases">
        <title>Metagenome Assembled Genome of Zalaria obscura JY119.</title>
        <authorList>
            <person name="Vighnesh L."/>
            <person name="Jagadeeshwari U."/>
            <person name="Venkata Ramana C."/>
            <person name="Sasikala C."/>
        </authorList>
    </citation>
    <scope>NUCLEOTIDE SEQUENCE</scope>
    <source>
        <strain evidence="1">JY119</strain>
    </source>
</reference>